<protein>
    <submittedName>
        <fullName evidence="1">Uncharacterized protein</fullName>
    </submittedName>
</protein>
<geneLocation type="mitochondrion" evidence="1"/>
<accession>A0A117NGE5</accession>
<reference evidence="1" key="1">
    <citation type="journal article" date="2015" name="Genome Biol. Evol.">
        <title>Organellar Genomes of White Spruce (Picea glauca): Assembly and Annotation.</title>
        <authorList>
            <person name="Jackman S.D."/>
            <person name="Warren R.L."/>
            <person name="Gibb E.A."/>
            <person name="Vandervalk B.P."/>
            <person name="Mohamadi H."/>
            <person name="Chu J."/>
            <person name="Raymond A."/>
            <person name="Pleasance S."/>
            <person name="Coope R."/>
            <person name="Wildung M.R."/>
            <person name="Ritland C.E."/>
            <person name="Bousquet J."/>
            <person name="Jones S.J."/>
            <person name="Bohlmann J."/>
            <person name="Birol I."/>
        </authorList>
    </citation>
    <scope>NUCLEOTIDE SEQUENCE [LARGE SCALE GENOMIC DNA]</scope>
    <source>
        <tissue evidence="1">Flushing bud</tissue>
    </source>
</reference>
<gene>
    <name evidence="1" type="ORF">ABT39_MTgene1365</name>
</gene>
<organism evidence="1">
    <name type="scientific">Picea glauca</name>
    <name type="common">White spruce</name>
    <name type="synonym">Pinus glauca</name>
    <dbReference type="NCBI Taxonomy" id="3330"/>
    <lineage>
        <taxon>Eukaryota</taxon>
        <taxon>Viridiplantae</taxon>
        <taxon>Streptophyta</taxon>
        <taxon>Embryophyta</taxon>
        <taxon>Tracheophyta</taxon>
        <taxon>Spermatophyta</taxon>
        <taxon>Pinopsida</taxon>
        <taxon>Pinidae</taxon>
        <taxon>Conifers I</taxon>
        <taxon>Pinales</taxon>
        <taxon>Pinaceae</taxon>
        <taxon>Picea</taxon>
    </lineage>
</organism>
<dbReference type="AlphaFoldDB" id="A0A117NGE5"/>
<evidence type="ECO:0000313" key="1">
    <source>
        <dbReference type="EMBL" id="KUM46685.1"/>
    </source>
</evidence>
<sequence length="66" mass="7456">MGVLRPKCGTSSSDIIPDLYNLSPRPSALPSPYHPLMSLSPHSIQIEAREIDSHFVNENQKIHRYI</sequence>
<keyword evidence="1" id="KW-0496">Mitochondrion</keyword>
<dbReference type="EMBL" id="LKAM01000010">
    <property type="protein sequence ID" value="KUM46685.1"/>
    <property type="molecule type" value="Genomic_DNA"/>
</dbReference>
<name>A0A117NGE5_PICGL</name>
<proteinExistence type="predicted"/>
<comment type="caution">
    <text evidence="1">The sequence shown here is derived from an EMBL/GenBank/DDBJ whole genome shotgun (WGS) entry which is preliminary data.</text>
</comment>